<dbReference type="Gene3D" id="3.40.190.10">
    <property type="entry name" value="Periplasmic binding protein-like II"/>
    <property type="match status" value="2"/>
</dbReference>
<evidence type="ECO:0000259" key="19">
    <source>
        <dbReference type="PROSITE" id="PS51171"/>
    </source>
</evidence>
<dbReference type="UniPathway" id="UPA00121">
    <property type="reaction ID" value="UER00345"/>
</dbReference>
<dbReference type="UniPathway" id="UPA00120">
    <property type="reaction ID" value="UER00203"/>
</dbReference>
<keyword evidence="10" id="KW-0057">Aromatic amino acid biosynthesis</keyword>
<keyword evidence="11" id="KW-0584">Phenylalanine biosynthesis</keyword>
<dbReference type="GO" id="GO:0004106">
    <property type="term" value="F:chorismate mutase activity"/>
    <property type="evidence" value="ECO:0007669"/>
    <property type="project" value="UniProtKB-EC"/>
</dbReference>
<evidence type="ECO:0000256" key="12">
    <source>
        <dbReference type="ARBA" id="ARBA00023235"/>
    </source>
</evidence>
<feature type="domain" description="Prephenate dehydratase" evidence="19">
    <location>
        <begin position="90"/>
        <end position="265"/>
    </location>
</feature>
<dbReference type="PIRSF" id="PIRSF001500">
    <property type="entry name" value="Chor_mut_pdt_Ppr"/>
    <property type="match status" value="1"/>
</dbReference>
<dbReference type="InterPro" id="IPR036979">
    <property type="entry name" value="CM_dom_sf"/>
</dbReference>
<dbReference type="CDD" id="cd13630">
    <property type="entry name" value="PBP2_PDT_1"/>
    <property type="match status" value="1"/>
</dbReference>
<evidence type="ECO:0000259" key="20">
    <source>
        <dbReference type="PROSITE" id="PS51671"/>
    </source>
</evidence>
<comment type="catalytic activity">
    <reaction evidence="1">
        <text>chorismate = prephenate</text>
        <dbReference type="Rhea" id="RHEA:13897"/>
        <dbReference type="ChEBI" id="CHEBI:29748"/>
        <dbReference type="ChEBI" id="CHEBI:29934"/>
        <dbReference type="EC" id="5.4.99.5"/>
    </reaction>
</comment>
<evidence type="ECO:0000256" key="11">
    <source>
        <dbReference type="ARBA" id="ARBA00023222"/>
    </source>
</evidence>
<keyword evidence="14" id="KW-0511">Multifunctional enzyme</keyword>
<reference evidence="21" key="1">
    <citation type="submission" date="2018-06" db="EMBL/GenBank/DDBJ databases">
        <authorList>
            <person name="Zhirakovskaya E."/>
        </authorList>
    </citation>
    <scope>NUCLEOTIDE SEQUENCE</scope>
</reference>
<evidence type="ECO:0000256" key="3">
    <source>
        <dbReference type="ARBA" id="ARBA00004496"/>
    </source>
</evidence>
<dbReference type="InterPro" id="IPR002912">
    <property type="entry name" value="ACT_dom"/>
</dbReference>
<evidence type="ECO:0000256" key="1">
    <source>
        <dbReference type="ARBA" id="ARBA00000824"/>
    </source>
</evidence>
<dbReference type="NCBIfam" id="NF008865">
    <property type="entry name" value="PRK11898.1"/>
    <property type="match status" value="1"/>
</dbReference>
<dbReference type="SUPFAM" id="SSF48600">
    <property type="entry name" value="Chorismate mutase II"/>
    <property type="match status" value="1"/>
</dbReference>
<dbReference type="InterPro" id="IPR008242">
    <property type="entry name" value="Chor_mutase/pphenate_deHydtase"/>
</dbReference>
<evidence type="ECO:0000256" key="14">
    <source>
        <dbReference type="ARBA" id="ARBA00023268"/>
    </source>
</evidence>
<dbReference type="NCBIfam" id="TIGR01807">
    <property type="entry name" value="CM_P2"/>
    <property type="match status" value="1"/>
</dbReference>
<evidence type="ECO:0000313" key="21">
    <source>
        <dbReference type="EMBL" id="VAX26378.1"/>
    </source>
</evidence>
<evidence type="ECO:0000256" key="5">
    <source>
        <dbReference type="ARBA" id="ARBA00004817"/>
    </source>
</evidence>
<dbReference type="InterPro" id="IPR036263">
    <property type="entry name" value="Chorismate_II_sf"/>
</dbReference>
<dbReference type="PROSITE" id="PS51171">
    <property type="entry name" value="PREPHENATE_DEHYDR_3"/>
    <property type="match status" value="1"/>
</dbReference>
<evidence type="ECO:0000256" key="16">
    <source>
        <dbReference type="ARBA" id="ARBA00031520"/>
    </source>
</evidence>
<dbReference type="SUPFAM" id="SSF55021">
    <property type="entry name" value="ACT-like"/>
    <property type="match status" value="1"/>
</dbReference>
<keyword evidence="13 21" id="KW-0456">Lyase</keyword>
<comment type="subcellular location">
    <subcellularLocation>
        <location evidence="3">Cytoplasm</location>
    </subcellularLocation>
</comment>
<evidence type="ECO:0000256" key="15">
    <source>
        <dbReference type="ARBA" id="ARBA00031175"/>
    </source>
</evidence>
<dbReference type="InterPro" id="IPR002701">
    <property type="entry name" value="CM_II_prokaryot"/>
</dbReference>
<dbReference type="GO" id="GO:0005737">
    <property type="term" value="C:cytoplasm"/>
    <property type="evidence" value="ECO:0007669"/>
    <property type="project" value="UniProtKB-SubCell"/>
</dbReference>
<dbReference type="PANTHER" id="PTHR21022:SF19">
    <property type="entry name" value="PREPHENATE DEHYDRATASE-RELATED"/>
    <property type="match status" value="1"/>
</dbReference>
<evidence type="ECO:0000256" key="2">
    <source>
        <dbReference type="ARBA" id="ARBA00002364"/>
    </source>
</evidence>
<keyword evidence="8" id="KW-0963">Cytoplasm</keyword>
<comment type="pathway">
    <text evidence="4">Amino-acid biosynthesis; L-phenylalanine biosynthesis; phenylpyruvate from prephenate: step 1/1.</text>
</comment>
<dbReference type="GO" id="GO:0046417">
    <property type="term" value="P:chorismate metabolic process"/>
    <property type="evidence" value="ECO:0007669"/>
    <property type="project" value="InterPro"/>
</dbReference>
<dbReference type="PROSITE" id="PS51671">
    <property type="entry name" value="ACT"/>
    <property type="match status" value="1"/>
</dbReference>
<evidence type="ECO:0000256" key="7">
    <source>
        <dbReference type="ARBA" id="ARBA00014401"/>
    </source>
</evidence>
<dbReference type="EC" id="4.2.1.51" evidence="6"/>
<organism evidence="21">
    <name type="scientific">hydrothermal vent metagenome</name>
    <dbReference type="NCBI Taxonomy" id="652676"/>
    <lineage>
        <taxon>unclassified sequences</taxon>
        <taxon>metagenomes</taxon>
        <taxon>ecological metagenomes</taxon>
    </lineage>
</organism>
<comment type="function">
    <text evidence="2">Catalyzes the Claisen rearrangement of chorismate to prephenate and the decarboxylation/dehydration of prephenate to phenylpyruvate.</text>
</comment>
<dbReference type="AlphaFoldDB" id="A0A3B1CQU9"/>
<protein>
    <recommendedName>
        <fullName evidence="7">Bifunctional chorismate mutase/prephenate dehydratase</fullName>
        <ecNumber evidence="6">4.2.1.51</ecNumber>
    </recommendedName>
    <alternativeName>
        <fullName evidence="16">Chorismate mutase-prephenate dehydratase</fullName>
    </alternativeName>
    <alternativeName>
        <fullName evidence="15">p-protein</fullName>
    </alternativeName>
</protein>
<dbReference type="Gene3D" id="3.30.70.260">
    <property type="match status" value="1"/>
</dbReference>
<evidence type="ECO:0000256" key="9">
    <source>
        <dbReference type="ARBA" id="ARBA00022605"/>
    </source>
</evidence>
<dbReference type="FunFam" id="3.40.190.10:FF:000034">
    <property type="entry name" value="Chorismate mutase/prephenate dehydratase"/>
    <property type="match status" value="1"/>
</dbReference>
<keyword evidence="9" id="KW-0028">Amino-acid biosynthesis</keyword>
<dbReference type="GO" id="GO:0004664">
    <property type="term" value="F:prephenate dehydratase activity"/>
    <property type="evidence" value="ECO:0007669"/>
    <property type="project" value="UniProtKB-EC"/>
</dbReference>
<dbReference type="FunFam" id="3.30.70.260:FF:000012">
    <property type="entry name" value="Prephenate dehydratase"/>
    <property type="match status" value="1"/>
</dbReference>
<evidence type="ECO:0000259" key="18">
    <source>
        <dbReference type="PROSITE" id="PS51168"/>
    </source>
</evidence>
<dbReference type="PANTHER" id="PTHR21022">
    <property type="entry name" value="PREPHENATE DEHYDRATASE P PROTEIN"/>
    <property type="match status" value="1"/>
</dbReference>
<dbReference type="SMART" id="SM00830">
    <property type="entry name" value="CM_2"/>
    <property type="match status" value="1"/>
</dbReference>
<keyword evidence="12 21" id="KW-0413">Isomerase</keyword>
<name>A0A3B1CQU9_9ZZZZ</name>
<feature type="domain" description="ACT" evidence="20">
    <location>
        <begin position="277"/>
        <end position="354"/>
    </location>
</feature>
<accession>A0A3B1CQU9</accession>
<dbReference type="InterPro" id="IPR045865">
    <property type="entry name" value="ACT-like_dom_sf"/>
</dbReference>
<proteinExistence type="predicted"/>
<evidence type="ECO:0000256" key="10">
    <source>
        <dbReference type="ARBA" id="ARBA00023141"/>
    </source>
</evidence>
<sequence length="360" mass="40344">MPDIKDLREKIDKIDDQLLKLINRRAALAVSIGKEKFKKSQAGHFHVPHRERDIIKRVTDANSGPFPDESIETVFREIFSATLALEKPLKIAYLGPETTFSHQAAIKQFGHSAVLSPFSSIEIIFSEVEQGNCAYGIVPVENSTEGVINLTLDCFVDSPLLICDELKLEVLLCLMSKAKDMKQVEVVYSHPQALAQSRNWLNRHLPGVEQVPVSSTANAAQQVKGEKKSAAIAGFLAAQVNGLNVLAQKIQDRSDNHTRFLVIGKEKAKKARHNKTAILFSIKDEAGSLLQSLQIFARNEINLTKIQSRPLRNRSWEYLFYLDFEGHVDDTNIARVIDSLRKKSMFLKVLGSFPEARSKI</sequence>
<feature type="domain" description="Chorismate mutase" evidence="18">
    <location>
        <begin position="1"/>
        <end position="90"/>
    </location>
</feature>
<evidence type="ECO:0000256" key="13">
    <source>
        <dbReference type="ARBA" id="ARBA00023239"/>
    </source>
</evidence>
<gene>
    <name evidence="21" type="ORF">MNBD_NITROSPINAE05-735</name>
</gene>
<dbReference type="FunFam" id="3.40.190.10:FF:000029">
    <property type="entry name" value="Chorismate mutase/Prephenate dehydratase"/>
    <property type="match status" value="1"/>
</dbReference>
<dbReference type="Gene3D" id="1.20.59.10">
    <property type="entry name" value="Chorismate mutase"/>
    <property type="match status" value="1"/>
</dbReference>
<dbReference type="PROSITE" id="PS51168">
    <property type="entry name" value="CHORISMATE_MUT_2"/>
    <property type="match status" value="1"/>
</dbReference>
<dbReference type="Pfam" id="PF01817">
    <property type="entry name" value="CM_2"/>
    <property type="match status" value="1"/>
</dbReference>
<comment type="pathway">
    <text evidence="5">Metabolic intermediate biosynthesis; prephenate biosynthesis; prephenate from chorismate: step 1/1.</text>
</comment>
<evidence type="ECO:0000256" key="4">
    <source>
        <dbReference type="ARBA" id="ARBA00004741"/>
    </source>
</evidence>
<dbReference type="EMBL" id="UOGG01000001">
    <property type="protein sequence ID" value="VAX26378.1"/>
    <property type="molecule type" value="Genomic_DNA"/>
</dbReference>
<dbReference type="GO" id="GO:0009094">
    <property type="term" value="P:L-phenylalanine biosynthetic process"/>
    <property type="evidence" value="ECO:0007669"/>
    <property type="project" value="UniProtKB-UniPathway"/>
</dbReference>
<evidence type="ECO:0000256" key="8">
    <source>
        <dbReference type="ARBA" id="ARBA00022490"/>
    </source>
</evidence>
<dbReference type="SUPFAM" id="SSF53850">
    <property type="entry name" value="Periplasmic binding protein-like II"/>
    <property type="match status" value="1"/>
</dbReference>
<dbReference type="InterPro" id="IPR010957">
    <property type="entry name" value="G/b/e-P-prot_chorismate_mutase"/>
</dbReference>
<evidence type="ECO:0000256" key="17">
    <source>
        <dbReference type="ARBA" id="ARBA00047848"/>
    </source>
</evidence>
<dbReference type="Pfam" id="PF00800">
    <property type="entry name" value="PDT"/>
    <property type="match status" value="1"/>
</dbReference>
<evidence type="ECO:0000256" key="6">
    <source>
        <dbReference type="ARBA" id="ARBA00013147"/>
    </source>
</evidence>
<comment type="catalytic activity">
    <reaction evidence="17">
        <text>prephenate + H(+) = 3-phenylpyruvate + CO2 + H2O</text>
        <dbReference type="Rhea" id="RHEA:21648"/>
        <dbReference type="ChEBI" id="CHEBI:15377"/>
        <dbReference type="ChEBI" id="CHEBI:15378"/>
        <dbReference type="ChEBI" id="CHEBI:16526"/>
        <dbReference type="ChEBI" id="CHEBI:18005"/>
        <dbReference type="ChEBI" id="CHEBI:29934"/>
        <dbReference type="EC" id="4.2.1.51"/>
    </reaction>
</comment>
<dbReference type="InterPro" id="IPR001086">
    <property type="entry name" value="Preph_deHydtase"/>
</dbReference>
<dbReference type="CDD" id="cd04905">
    <property type="entry name" value="ACT_CM-PDT"/>
    <property type="match status" value="1"/>
</dbReference>